<dbReference type="EMBL" id="CP142149">
    <property type="protein sequence ID" value="WSE34122.1"/>
    <property type="molecule type" value="Genomic_DNA"/>
</dbReference>
<dbReference type="SUPFAM" id="SSF54001">
    <property type="entry name" value="Cysteine proteinases"/>
    <property type="match status" value="1"/>
</dbReference>
<dbReference type="Pfam" id="PF00797">
    <property type="entry name" value="Acetyltransf_2"/>
    <property type="match status" value="1"/>
</dbReference>
<evidence type="ECO:0000313" key="4">
    <source>
        <dbReference type="Proteomes" id="UP001330812"/>
    </source>
</evidence>
<gene>
    <name evidence="3" type="ORF">VSH64_18805</name>
</gene>
<dbReference type="PRINTS" id="PR01543">
    <property type="entry name" value="ANATRNSFRASE"/>
</dbReference>
<comment type="similarity">
    <text evidence="1 2">Belongs to the arylamine N-acetyltransferase family.</text>
</comment>
<dbReference type="PANTHER" id="PTHR11786">
    <property type="entry name" value="N-HYDROXYARYLAMINE O-ACETYLTRANSFERASE"/>
    <property type="match status" value="1"/>
</dbReference>
<proteinExistence type="inferred from homology"/>
<keyword evidence="4" id="KW-1185">Reference proteome</keyword>
<dbReference type="Gene3D" id="3.30.2140.10">
    <property type="entry name" value="Arylamine N-acetyltransferase"/>
    <property type="match status" value="1"/>
</dbReference>
<organism evidence="3 4">
    <name type="scientific">Amycolatopsis rhabdoformis</name>
    <dbReference type="NCBI Taxonomy" id="1448059"/>
    <lineage>
        <taxon>Bacteria</taxon>
        <taxon>Bacillati</taxon>
        <taxon>Actinomycetota</taxon>
        <taxon>Actinomycetes</taxon>
        <taxon>Pseudonocardiales</taxon>
        <taxon>Pseudonocardiaceae</taxon>
        <taxon>Amycolatopsis</taxon>
    </lineage>
</organism>
<sequence>MDFEEYLRRIGAERPAHADLASLRELQRRHLESVPFENLGRYLGEEIDLTEAGVLEKIVRQRRGGLCYELNGAFALLLEDVGFDVHLLAGRVTRGAGEWGPPFDHLALRVDLDEPWLVDVGFGRFSLRPLRLGTAEPQPDPLGSFSVRPAPAGDLDLLLDGNVVYRLEPAPRELADFTATARFHANSPDSPFAHGPTCSLWRPGGRVTIAGHRLIETTDGDRAESELEDDQAILEAYREHFGYRLQRVPRA</sequence>
<evidence type="ECO:0000256" key="2">
    <source>
        <dbReference type="RuleBase" id="RU003452"/>
    </source>
</evidence>
<dbReference type="InterPro" id="IPR001447">
    <property type="entry name" value="Arylamine_N-AcTrfase"/>
</dbReference>
<dbReference type="InterPro" id="IPR038765">
    <property type="entry name" value="Papain-like_cys_pep_sf"/>
</dbReference>
<dbReference type="RefSeq" id="WP_326836919.1">
    <property type="nucleotide sequence ID" value="NZ_CP142149.1"/>
</dbReference>
<name>A0ABZ1IIA4_9PSEU</name>
<dbReference type="Gene3D" id="2.40.128.150">
    <property type="entry name" value="Cysteine proteinases"/>
    <property type="match status" value="1"/>
</dbReference>
<evidence type="ECO:0000313" key="3">
    <source>
        <dbReference type="EMBL" id="WSE34122.1"/>
    </source>
</evidence>
<reference evidence="3 4" key="1">
    <citation type="journal article" date="2015" name="Int. J. Syst. Evol. Microbiol.">
        <title>Amycolatopsis rhabdoformis sp. nov., an actinomycete isolated from a tropical forest soil.</title>
        <authorList>
            <person name="Souza W.R."/>
            <person name="Silva R.E."/>
            <person name="Goodfellow M."/>
            <person name="Busarakam K."/>
            <person name="Figueiro F.S."/>
            <person name="Ferreira D."/>
            <person name="Rodrigues-Filho E."/>
            <person name="Moraes L.A.B."/>
            <person name="Zucchi T.D."/>
        </authorList>
    </citation>
    <scope>NUCLEOTIDE SEQUENCE [LARGE SCALE GENOMIC DNA]</scope>
    <source>
        <strain evidence="3 4">NCIMB 14900</strain>
    </source>
</reference>
<evidence type="ECO:0000256" key="1">
    <source>
        <dbReference type="ARBA" id="ARBA00006547"/>
    </source>
</evidence>
<dbReference type="PANTHER" id="PTHR11786:SF0">
    <property type="entry name" value="ARYLAMINE N-ACETYLTRANSFERASE 4-RELATED"/>
    <property type="match status" value="1"/>
</dbReference>
<dbReference type="Proteomes" id="UP001330812">
    <property type="component" value="Chromosome"/>
</dbReference>
<protein>
    <submittedName>
        <fullName evidence="3">Arylamine N-acetyltransferase</fullName>
    </submittedName>
</protein>
<accession>A0ABZ1IIA4</accession>